<feature type="transmembrane region" description="Helical" evidence="1">
    <location>
        <begin position="241"/>
        <end position="259"/>
    </location>
</feature>
<reference evidence="2 3" key="2">
    <citation type="submission" date="2019-02" db="EMBL/GenBank/DDBJ databases">
        <title>'Lichenibacterium ramalinii' gen. nov. sp. nov., 'Lichenibacterium minor' gen. nov. sp. nov.</title>
        <authorList>
            <person name="Pankratov T."/>
        </authorList>
    </citation>
    <scope>NUCLEOTIDE SEQUENCE [LARGE SCALE GENOMIC DNA]</scope>
    <source>
        <strain evidence="2 3">RmlP026</strain>
    </source>
</reference>
<proteinExistence type="predicted"/>
<dbReference type="OrthoDB" id="7339241at2"/>
<sequence length="499" mass="50810">MGPGSFPWLLHHDLRLGWRDFRSGFGRLGARPLLGLVALLLAVMHAAVWGLADEVGALADAPATRGEAEALVLPAAGFVLLLMLAGTLNGATKLLYARGDLDLLLSSPASARRVLGARALAVALGALASAAVFVLPVADDAALLGHPRLLALYPALAGGALLAAGAGLATTLALFGLLGPRRTRLAAQVLATFVGAGFFLALQARRLMPGLLPAEAPADGTWLRAAVGLPVRAALGDGGALAAWLALSAAAFAAAALALGPGFARSAVAAAGAGNARRPAPRRSRSSARLFVGGPLPALRLKEWRLIARDPWVVSQVLLQILYMTPLIALMWTGDGDPALGIAPMIVVVTFQVSSSLTWLGLSGEDAPDLLASAPVPASALRRGKLQAVGALALGLVALPLAYLLSVSASAAAVAAVLALLGLAAAVALQSWHGAPRRRSSFAARHRESKLMGLVEMVMSVLFGLGTALAVLPTAWALAPLALAGGLVAWMRPRRGSAA</sequence>
<dbReference type="AlphaFoldDB" id="A0A4Q2U3J3"/>
<dbReference type="Proteomes" id="UP000290759">
    <property type="component" value="Unassembled WGS sequence"/>
</dbReference>
<feature type="transmembrane region" description="Helical" evidence="1">
    <location>
        <begin position="117"/>
        <end position="138"/>
    </location>
</feature>
<evidence type="ECO:0000313" key="3">
    <source>
        <dbReference type="Proteomes" id="UP000290759"/>
    </source>
</evidence>
<feature type="transmembrane region" description="Helical" evidence="1">
    <location>
        <begin position="312"/>
        <end position="333"/>
    </location>
</feature>
<feature type="transmembrane region" description="Helical" evidence="1">
    <location>
        <begin position="150"/>
        <end position="178"/>
    </location>
</feature>
<organism evidence="2 3">
    <name type="scientific">Lichenibacterium minor</name>
    <dbReference type="NCBI Taxonomy" id="2316528"/>
    <lineage>
        <taxon>Bacteria</taxon>
        <taxon>Pseudomonadati</taxon>
        <taxon>Pseudomonadota</taxon>
        <taxon>Alphaproteobacteria</taxon>
        <taxon>Hyphomicrobiales</taxon>
        <taxon>Lichenihabitantaceae</taxon>
        <taxon>Lichenibacterium</taxon>
    </lineage>
</organism>
<accession>A0A4Q2U3J3</accession>
<feature type="transmembrane region" description="Helical" evidence="1">
    <location>
        <begin position="72"/>
        <end position="96"/>
    </location>
</feature>
<evidence type="ECO:0008006" key="4">
    <source>
        <dbReference type="Google" id="ProtNLM"/>
    </source>
</evidence>
<feature type="transmembrane region" description="Helical" evidence="1">
    <location>
        <begin position="411"/>
        <end position="430"/>
    </location>
</feature>
<feature type="transmembrane region" description="Helical" evidence="1">
    <location>
        <begin position="386"/>
        <end position="405"/>
    </location>
</feature>
<reference evidence="2 3" key="1">
    <citation type="submission" date="2018-12" db="EMBL/GenBank/DDBJ databases">
        <authorList>
            <person name="Grouzdev D.S."/>
            <person name="Krutkina M.S."/>
        </authorList>
    </citation>
    <scope>NUCLEOTIDE SEQUENCE [LARGE SCALE GENOMIC DNA]</scope>
    <source>
        <strain evidence="2 3">RmlP026</strain>
    </source>
</reference>
<evidence type="ECO:0000256" key="1">
    <source>
        <dbReference type="SAM" id="Phobius"/>
    </source>
</evidence>
<keyword evidence="3" id="KW-1185">Reference proteome</keyword>
<feature type="transmembrane region" description="Helical" evidence="1">
    <location>
        <begin position="33"/>
        <end position="52"/>
    </location>
</feature>
<feature type="transmembrane region" description="Helical" evidence="1">
    <location>
        <begin position="451"/>
        <end position="469"/>
    </location>
</feature>
<feature type="transmembrane region" description="Helical" evidence="1">
    <location>
        <begin position="339"/>
        <end position="362"/>
    </location>
</feature>
<evidence type="ECO:0000313" key="2">
    <source>
        <dbReference type="EMBL" id="RYC30902.1"/>
    </source>
</evidence>
<feature type="transmembrane region" description="Helical" evidence="1">
    <location>
        <begin position="185"/>
        <end position="204"/>
    </location>
</feature>
<keyword evidence="1" id="KW-0812">Transmembrane</keyword>
<keyword evidence="1" id="KW-0472">Membrane</keyword>
<name>A0A4Q2U3J3_9HYPH</name>
<dbReference type="RefSeq" id="WP_129227926.1">
    <property type="nucleotide sequence ID" value="NZ_QYBB01000019.1"/>
</dbReference>
<gene>
    <name evidence="2" type="ORF">D3273_16155</name>
</gene>
<keyword evidence="1" id="KW-1133">Transmembrane helix</keyword>
<comment type="caution">
    <text evidence="2">The sequence shown here is derived from an EMBL/GenBank/DDBJ whole genome shotgun (WGS) entry which is preliminary data.</text>
</comment>
<protein>
    <recommendedName>
        <fullName evidence="4">Permease</fullName>
    </recommendedName>
</protein>
<dbReference type="EMBL" id="QYBB01000019">
    <property type="protein sequence ID" value="RYC30902.1"/>
    <property type="molecule type" value="Genomic_DNA"/>
</dbReference>